<dbReference type="EMBL" id="JYDL01000040">
    <property type="protein sequence ID" value="KRX21376.1"/>
    <property type="molecule type" value="Genomic_DNA"/>
</dbReference>
<accession>A0A0V0S3P9</accession>
<organism evidence="2 3">
    <name type="scientific">Trichinella nelsoni</name>
    <dbReference type="NCBI Taxonomy" id="6336"/>
    <lineage>
        <taxon>Eukaryota</taxon>
        <taxon>Metazoa</taxon>
        <taxon>Ecdysozoa</taxon>
        <taxon>Nematoda</taxon>
        <taxon>Enoplea</taxon>
        <taxon>Dorylaimia</taxon>
        <taxon>Trichinellida</taxon>
        <taxon>Trichinellidae</taxon>
        <taxon>Trichinella</taxon>
    </lineage>
</organism>
<protein>
    <submittedName>
        <fullName evidence="2">Uncharacterized protein</fullName>
    </submittedName>
</protein>
<name>A0A0V0S3P9_9BILA</name>
<reference evidence="2 3" key="1">
    <citation type="submission" date="2015-01" db="EMBL/GenBank/DDBJ databases">
        <title>Evolution of Trichinella species and genotypes.</title>
        <authorList>
            <person name="Korhonen P.K."/>
            <person name="Edoardo P."/>
            <person name="Giuseppe L.R."/>
            <person name="Gasser R.B."/>
        </authorList>
    </citation>
    <scope>NUCLEOTIDE SEQUENCE [LARGE SCALE GENOMIC DNA]</scope>
    <source>
        <strain evidence="2">ISS37</strain>
    </source>
</reference>
<feature type="region of interest" description="Disordered" evidence="1">
    <location>
        <begin position="1"/>
        <end position="24"/>
    </location>
</feature>
<keyword evidence="3" id="KW-1185">Reference proteome</keyword>
<comment type="caution">
    <text evidence="2">The sequence shown here is derived from an EMBL/GenBank/DDBJ whole genome shotgun (WGS) entry which is preliminary data.</text>
</comment>
<proteinExistence type="predicted"/>
<evidence type="ECO:0000313" key="3">
    <source>
        <dbReference type="Proteomes" id="UP000054630"/>
    </source>
</evidence>
<dbReference type="Proteomes" id="UP000054630">
    <property type="component" value="Unassembled WGS sequence"/>
</dbReference>
<gene>
    <name evidence="2" type="ORF">T07_14410</name>
</gene>
<evidence type="ECO:0000313" key="2">
    <source>
        <dbReference type="EMBL" id="KRX21376.1"/>
    </source>
</evidence>
<sequence>MPHLTGSSVEDKCRQARKGQSKQCGQKICINQRSAVNWRNRSRRLVGRVMENLPEEGGQNFSIKTGNDA</sequence>
<dbReference type="AlphaFoldDB" id="A0A0V0S3P9"/>
<evidence type="ECO:0000256" key="1">
    <source>
        <dbReference type="SAM" id="MobiDB-lite"/>
    </source>
</evidence>
<dbReference type="OrthoDB" id="10313348at2759"/>